<reference evidence="2 3" key="1">
    <citation type="submission" date="2022-08" db="EMBL/GenBank/DDBJ databases">
        <title>Algoriphagus sp. CAU 1643 isolated from mud.</title>
        <authorList>
            <person name="Kim W."/>
        </authorList>
    </citation>
    <scope>NUCLEOTIDE SEQUENCE [LARGE SCALE GENOMIC DNA]</scope>
    <source>
        <strain evidence="2 3">CAU 1643</strain>
    </source>
</reference>
<dbReference type="EMBL" id="JANWGH010000001">
    <property type="protein sequence ID" value="MCS5488969.1"/>
    <property type="molecule type" value="Genomic_DNA"/>
</dbReference>
<proteinExistence type="predicted"/>
<feature type="transmembrane region" description="Helical" evidence="1">
    <location>
        <begin position="227"/>
        <end position="255"/>
    </location>
</feature>
<feature type="transmembrane region" description="Helical" evidence="1">
    <location>
        <begin position="149"/>
        <end position="169"/>
    </location>
</feature>
<feature type="transmembrane region" description="Helical" evidence="1">
    <location>
        <begin position="354"/>
        <end position="384"/>
    </location>
</feature>
<feature type="transmembrane region" description="Helical" evidence="1">
    <location>
        <begin position="46"/>
        <end position="67"/>
    </location>
</feature>
<dbReference type="Proteomes" id="UP001206788">
    <property type="component" value="Unassembled WGS sequence"/>
</dbReference>
<comment type="caution">
    <text evidence="2">The sequence shown here is derived from an EMBL/GenBank/DDBJ whole genome shotgun (WGS) entry which is preliminary data.</text>
</comment>
<keyword evidence="1" id="KW-0812">Transmembrane</keyword>
<organism evidence="2 3">
    <name type="scientific">Algoriphagus limi</name>
    <dbReference type="NCBI Taxonomy" id="2975273"/>
    <lineage>
        <taxon>Bacteria</taxon>
        <taxon>Pseudomonadati</taxon>
        <taxon>Bacteroidota</taxon>
        <taxon>Cytophagia</taxon>
        <taxon>Cytophagales</taxon>
        <taxon>Cyclobacteriaceae</taxon>
        <taxon>Algoriphagus</taxon>
    </lineage>
</organism>
<feature type="transmembrane region" description="Helical" evidence="1">
    <location>
        <begin position="275"/>
        <end position="297"/>
    </location>
</feature>
<feature type="transmembrane region" description="Helical" evidence="1">
    <location>
        <begin position="198"/>
        <end position="215"/>
    </location>
</feature>
<evidence type="ECO:0000313" key="2">
    <source>
        <dbReference type="EMBL" id="MCS5488969.1"/>
    </source>
</evidence>
<evidence type="ECO:0008006" key="4">
    <source>
        <dbReference type="Google" id="ProtNLM"/>
    </source>
</evidence>
<evidence type="ECO:0000313" key="3">
    <source>
        <dbReference type="Proteomes" id="UP001206788"/>
    </source>
</evidence>
<sequence>MAITYLLVDCLNGVLMRIGVGISISQLYKMGMLAGMLSYLLFKKPMIFLASFSLILFFLLPLLFKAMLTGETRTVVGNFGYNLKLILFPISFFFFYSLDLNSLRLKKFWNVFIWFNFWLIAVNILLGVLGIGYSQYDSPEGQGIGGRGFFFAGNEVAGIFLLFASVAWFQTKNWTGIFRFIFFLFLLVLGVLNTSKTAILGIILIVGLLELPKFLKKRITIGRFVGLLSLPFLAIGMGALIVWGIQATGLIDRILFFYERLDLLTFILSGRNEMVIGAMSFFPSVYSFWDYLFGVGNQEFLQLMGIYHGDPHTIEIDFFDLLFMNGFLGLGLVLGIFLWATIRSFSGSLSESPIWAVNLILLLISFLAGHIFNSAMLGISLGVVNGLGPKIWKS</sequence>
<keyword evidence="1" id="KW-1133">Transmembrane helix</keyword>
<feature type="transmembrane region" description="Helical" evidence="1">
    <location>
        <begin position="108"/>
        <end position="129"/>
    </location>
</feature>
<feature type="transmembrane region" description="Helical" evidence="1">
    <location>
        <begin position="318"/>
        <end position="342"/>
    </location>
</feature>
<gene>
    <name evidence="2" type="ORF">NY014_00925</name>
</gene>
<evidence type="ECO:0000256" key="1">
    <source>
        <dbReference type="SAM" id="Phobius"/>
    </source>
</evidence>
<protein>
    <recommendedName>
        <fullName evidence="4">O-antigen ligase like membrane protein</fullName>
    </recommendedName>
</protein>
<accession>A0ABT2G1A9</accession>
<feature type="transmembrane region" description="Helical" evidence="1">
    <location>
        <begin position="176"/>
        <end position="192"/>
    </location>
</feature>
<dbReference type="RefSeq" id="WP_259412649.1">
    <property type="nucleotide sequence ID" value="NZ_JANWGH010000001.1"/>
</dbReference>
<keyword evidence="3" id="KW-1185">Reference proteome</keyword>
<feature type="transmembrane region" description="Helical" evidence="1">
    <location>
        <begin position="79"/>
        <end position="96"/>
    </location>
</feature>
<name>A0ABT2G1A9_9BACT</name>
<keyword evidence="1" id="KW-0472">Membrane</keyword>